<organism evidence="2 3">
    <name type="scientific">Acinetobacter stercoris</name>
    <dbReference type="NCBI Taxonomy" id="2126983"/>
    <lineage>
        <taxon>Bacteria</taxon>
        <taxon>Pseudomonadati</taxon>
        <taxon>Pseudomonadota</taxon>
        <taxon>Gammaproteobacteria</taxon>
        <taxon>Moraxellales</taxon>
        <taxon>Moraxellaceae</taxon>
        <taxon>Acinetobacter</taxon>
    </lineage>
</organism>
<keyword evidence="3" id="KW-1185">Reference proteome</keyword>
<name>A0A2U3N489_9GAMM</name>
<evidence type="ECO:0000259" key="1">
    <source>
        <dbReference type="PROSITE" id="PS51186"/>
    </source>
</evidence>
<dbReference type="Proteomes" id="UP000245974">
    <property type="component" value="Unassembled WGS sequence"/>
</dbReference>
<dbReference type="Gene3D" id="3.40.630.30">
    <property type="match status" value="1"/>
</dbReference>
<dbReference type="OrthoDB" id="9801656at2"/>
<dbReference type="InterPro" id="IPR051531">
    <property type="entry name" value="N-acetyltransferase"/>
</dbReference>
<dbReference type="InParanoid" id="A0A2U3N489"/>
<dbReference type="InterPro" id="IPR016181">
    <property type="entry name" value="Acyl_CoA_acyltransferase"/>
</dbReference>
<accession>A0A2U3N489</accession>
<dbReference type="GO" id="GO:0016747">
    <property type="term" value="F:acyltransferase activity, transferring groups other than amino-acyl groups"/>
    <property type="evidence" value="ECO:0007669"/>
    <property type="project" value="InterPro"/>
</dbReference>
<dbReference type="PROSITE" id="PS51186">
    <property type="entry name" value="GNAT"/>
    <property type="match status" value="1"/>
</dbReference>
<dbReference type="PANTHER" id="PTHR43792:SF1">
    <property type="entry name" value="N-ACETYLTRANSFERASE DOMAIN-CONTAINING PROTEIN"/>
    <property type="match status" value="1"/>
</dbReference>
<sequence>MNITLDTERLRLRQWHISDLPLFTQLNADPRVMQYFPKILNFQESNALAEKFKSLIQQNGWGFWAAELKKDRTFIGFVGLHYQPSQFEFSPCVEIGWRLAYQFWNKGYATEAANACLAFAFDQLELESIVAFTTVGNHASERVMQRLGMHYVQNFMHPALKSSHPLAEHILYQITRAEFQTEKSQRII</sequence>
<reference evidence="3" key="1">
    <citation type="submission" date="2018-03" db="EMBL/GenBank/DDBJ databases">
        <authorList>
            <person name="Blom J."/>
        </authorList>
    </citation>
    <scope>NUCLEOTIDE SEQUENCE [LARGE SCALE GENOMIC DNA]</scope>
    <source>
        <strain evidence="3">KPC-SM-21</strain>
    </source>
</reference>
<dbReference type="Pfam" id="PF13302">
    <property type="entry name" value="Acetyltransf_3"/>
    <property type="match status" value="1"/>
</dbReference>
<dbReference type="EMBL" id="OOGT01000318">
    <property type="protein sequence ID" value="SPL72496.1"/>
    <property type="molecule type" value="Genomic_DNA"/>
</dbReference>
<keyword evidence="2" id="KW-0808">Transferase</keyword>
<dbReference type="EC" id="2.3.1.-" evidence="2"/>
<dbReference type="InterPro" id="IPR000182">
    <property type="entry name" value="GNAT_dom"/>
</dbReference>
<evidence type="ECO:0000313" key="3">
    <source>
        <dbReference type="Proteomes" id="UP000245974"/>
    </source>
</evidence>
<gene>
    <name evidence="2" type="primary">ydaF</name>
    <name evidence="2" type="ORF">KPC_3674</name>
</gene>
<protein>
    <submittedName>
        <fullName evidence="2">Putative ribosomal N-acetyltransferase YdaF</fullName>
        <ecNumber evidence="2">2.3.1.-</ecNumber>
    </submittedName>
</protein>
<evidence type="ECO:0000313" key="2">
    <source>
        <dbReference type="EMBL" id="SPL72496.1"/>
    </source>
</evidence>
<dbReference type="AlphaFoldDB" id="A0A2U3N489"/>
<dbReference type="PANTHER" id="PTHR43792">
    <property type="entry name" value="GNAT FAMILY, PUTATIVE (AFU_ORTHOLOGUE AFUA_3G00765)-RELATED-RELATED"/>
    <property type="match status" value="1"/>
</dbReference>
<keyword evidence="2" id="KW-0012">Acyltransferase</keyword>
<feature type="domain" description="N-acetyltransferase" evidence="1">
    <location>
        <begin position="10"/>
        <end position="177"/>
    </location>
</feature>
<proteinExistence type="predicted"/>
<dbReference type="RefSeq" id="WP_121975883.1">
    <property type="nucleotide sequence ID" value="NZ_OOGT01000318.1"/>
</dbReference>
<dbReference type="SUPFAM" id="SSF55729">
    <property type="entry name" value="Acyl-CoA N-acyltransferases (Nat)"/>
    <property type="match status" value="1"/>
</dbReference>